<dbReference type="PROSITE" id="PS00870">
    <property type="entry name" value="CLPAB_1"/>
    <property type="match status" value="1"/>
</dbReference>
<evidence type="ECO:0000313" key="14">
    <source>
        <dbReference type="EMBL" id="SBW18175.1"/>
    </source>
</evidence>
<feature type="coiled-coil region" evidence="12">
    <location>
        <begin position="417"/>
        <end position="531"/>
    </location>
</feature>
<dbReference type="InterPro" id="IPR004176">
    <property type="entry name" value="Clp_R_N"/>
</dbReference>
<dbReference type="Pfam" id="PF10431">
    <property type="entry name" value="ClpB_D2-small"/>
    <property type="match status" value="1"/>
</dbReference>
<dbReference type="GO" id="GO:0005524">
    <property type="term" value="F:ATP binding"/>
    <property type="evidence" value="ECO:0007669"/>
    <property type="project" value="UniProtKB-UniRule"/>
</dbReference>
<comment type="subunit">
    <text evidence="12">Homohexamer; The oligomerization is ATP-dependent.</text>
</comment>
<dbReference type="InterPro" id="IPR003959">
    <property type="entry name" value="ATPase_AAA_core"/>
</dbReference>
<dbReference type="Pfam" id="PF02861">
    <property type="entry name" value="Clp_N"/>
    <property type="match status" value="1"/>
</dbReference>
<dbReference type="PROSITE" id="PS00871">
    <property type="entry name" value="CLPAB_2"/>
    <property type="match status" value="1"/>
</dbReference>
<dbReference type="InterPro" id="IPR019489">
    <property type="entry name" value="Clp_ATPase_C"/>
</dbReference>
<comment type="subunit">
    <text evidence="9">Homohexamer. The oligomerization is ATP-dependent.</text>
</comment>
<keyword evidence="3 10" id="KW-0677">Repeat</keyword>
<dbReference type="InterPro" id="IPR028299">
    <property type="entry name" value="ClpA/B_CS2"/>
</dbReference>
<evidence type="ECO:0000259" key="13">
    <source>
        <dbReference type="PROSITE" id="PS51903"/>
    </source>
</evidence>
<evidence type="ECO:0000256" key="3">
    <source>
        <dbReference type="ARBA" id="ARBA00022737"/>
    </source>
</evidence>
<dbReference type="Pfam" id="PF00004">
    <property type="entry name" value="AAA"/>
    <property type="match status" value="1"/>
</dbReference>
<dbReference type="Gene3D" id="3.40.50.300">
    <property type="entry name" value="P-loop containing nucleotide triphosphate hydrolases"/>
    <property type="match status" value="3"/>
</dbReference>
<dbReference type="CDD" id="cd00009">
    <property type="entry name" value="AAA"/>
    <property type="match status" value="1"/>
</dbReference>
<keyword evidence="12" id="KW-0963">Cytoplasm</keyword>
<dbReference type="Pfam" id="PF17871">
    <property type="entry name" value="AAA_lid_9"/>
    <property type="match status" value="1"/>
</dbReference>
<gene>
    <name evidence="14" type="primary">clpB2</name>
    <name evidence="12" type="synonym">clpB</name>
    <name evidence="14" type="ORF">FDG2_0557</name>
</gene>
<evidence type="ECO:0000256" key="4">
    <source>
        <dbReference type="ARBA" id="ARBA00022741"/>
    </source>
</evidence>
<keyword evidence="6 12" id="KW-0346">Stress response</keyword>
<evidence type="ECO:0000256" key="10">
    <source>
        <dbReference type="PROSITE-ProRule" id="PRU01251"/>
    </source>
</evidence>
<dbReference type="PRINTS" id="PR00300">
    <property type="entry name" value="CLPPROTEASEA"/>
</dbReference>
<proteinExistence type="inferred from homology"/>
<dbReference type="InterPro" id="IPR050130">
    <property type="entry name" value="ClpA_ClpB"/>
</dbReference>
<evidence type="ECO:0000256" key="12">
    <source>
        <dbReference type="RuleBase" id="RU362034"/>
    </source>
</evidence>
<dbReference type="AlphaFoldDB" id="A0A1C3NTR4"/>
<accession>A0A1C3NTR4</accession>
<comment type="function">
    <text evidence="12">Part of a stress-induced multi-chaperone system, it is involved in the recovery of the cell from heat-induced damage, in cooperation with DnaK, DnaJ and GrpE.</text>
</comment>
<protein>
    <recommendedName>
        <fullName evidence="12">Chaperone protein ClpB</fullName>
    </recommendedName>
</protein>
<dbReference type="InterPro" id="IPR041546">
    <property type="entry name" value="ClpA/ClpB_AAA_lid"/>
</dbReference>
<organism evidence="14 15">
    <name type="scientific">Candidatus Protofrankia californiensis</name>
    <dbReference type="NCBI Taxonomy" id="1839754"/>
    <lineage>
        <taxon>Bacteria</taxon>
        <taxon>Bacillati</taxon>
        <taxon>Actinomycetota</taxon>
        <taxon>Actinomycetes</taxon>
        <taxon>Frankiales</taxon>
        <taxon>Frankiaceae</taxon>
        <taxon>Protofrankia</taxon>
    </lineage>
</organism>
<evidence type="ECO:0000256" key="8">
    <source>
        <dbReference type="ARBA" id="ARBA00023186"/>
    </source>
</evidence>
<dbReference type="EMBL" id="FLUV01000215">
    <property type="protein sequence ID" value="SBW18175.1"/>
    <property type="molecule type" value="Genomic_DNA"/>
</dbReference>
<evidence type="ECO:0000256" key="9">
    <source>
        <dbReference type="ARBA" id="ARBA00026057"/>
    </source>
</evidence>
<dbReference type="SUPFAM" id="SSF52540">
    <property type="entry name" value="P-loop containing nucleoside triphosphate hydrolases"/>
    <property type="match status" value="2"/>
</dbReference>
<dbReference type="GO" id="GO:0005737">
    <property type="term" value="C:cytoplasm"/>
    <property type="evidence" value="ECO:0007669"/>
    <property type="project" value="UniProtKB-SubCell"/>
</dbReference>
<dbReference type="InterPro" id="IPR018368">
    <property type="entry name" value="ClpA/B_CS1"/>
</dbReference>
<dbReference type="Proteomes" id="UP000199013">
    <property type="component" value="Unassembled WGS sequence"/>
</dbReference>
<dbReference type="PROSITE" id="PS51903">
    <property type="entry name" value="CLP_R"/>
    <property type="match status" value="1"/>
</dbReference>
<name>A0A1C3NTR4_9ACTN</name>
<dbReference type="SMART" id="SM00382">
    <property type="entry name" value="AAA"/>
    <property type="match status" value="2"/>
</dbReference>
<dbReference type="InterPro" id="IPR001270">
    <property type="entry name" value="ClpA/B"/>
</dbReference>
<dbReference type="FunFam" id="3.40.50.300:FF:000025">
    <property type="entry name" value="ATP-dependent Clp protease subunit"/>
    <property type="match status" value="1"/>
</dbReference>
<keyword evidence="7 12" id="KW-0175">Coiled coil</keyword>
<dbReference type="SUPFAM" id="SSF81923">
    <property type="entry name" value="Double Clp-N motif"/>
    <property type="match status" value="1"/>
</dbReference>
<evidence type="ECO:0000256" key="11">
    <source>
        <dbReference type="RuleBase" id="RU004432"/>
    </source>
</evidence>
<dbReference type="Gene3D" id="1.10.1780.10">
    <property type="entry name" value="Clp, N-terminal domain"/>
    <property type="match status" value="1"/>
</dbReference>
<keyword evidence="15" id="KW-1185">Reference proteome</keyword>
<evidence type="ECO:0000256" key="1">
    <source>
        <dbReference type="ARBA" id="ARBA00004496"/>
    </source>
</evidence>
<dbReference type="GO" id="GO:0042026">
    <property type="term" value="P:protein refolding"/>
    <property type="evidence" value="ECO:0007669"/>
    <property type="project" value="UniProtKB-UniRule"/>
</dbReference>
<dbReference type="InterPro" id="IPR036628">
    <property type="entry name" value="Clp_N_dom_sf"/>
</dbReference>
<dbReference type="FunFam" id="3.40.50.300:FF:000120">
    <property type="entry name" value="ATP-dependent chaperone ClpB"/>
    <property type="match status" value="1"/>
</dbReference>
<dbReference type="InterPro" id="IPR027417">
    <property type="entry name" value="P-loop_NTPase"/>
</dbReference>
<evidence type="ECO:0000256" key="7">
    <source>
        <dbReference type="ARBA" id="ARBA00023054"/>
    </source>
</evidence>
<dbReference type="GO" id="GO:0016887">
    <property type="term" value="F:ATP hydrolysis activity"/>
    <property type="evidence" value="ECO:0007669"/>
    <property type="project" value="InterPro"/>
</dbReference>
<dbReference type="Pfam" id="PF07724">
    <property type="entry name" value="AAA_2"/>
    <property type="match status" value="1"/>
</dbReference>
<keyword evidence="4 11" id="KW-0547">Nucleotide-binding</keyword>
<sequence length="878" mass="97620">MDMNRLTQKSQEALAAAQAKATALGHTEVDGEHLLIALLEAPDGLVPRLIGQVGADTATLHAAVEADLARRPKVTGPGAQPGQVFVTQRLSGLLDAAEREAGRLKDEYVSVEHLLLALAEESTSTAAGRRLAEHGITRESFLSALTRVRGHQRVTSTTPEAAYEALEKYGRDLVGQARTGTLDPVIGRDAEIRRVIQILSRKTKNNPVLLGDPGVGKTAIVEGLAQRIVRRDVPEGLRDKSIFALDLGSLVAGAKYRGEFEERLKAVLAEVKAAQGRILLFVDELHTVVGAGAGEGAMDAGNMLKPMLARGELHMIGATTLDEYRKRVEADAALERRFQPVMVDEPTVEDTISILRGLRERFEIYHGVKIQDGALVAAATMSNRYITDRFLPDKAIDLVDEACARLRTEIDSMPAELDEITRRVTRLEIEEAALAKETDPASRARLEELRRELVDLRADADAKRAQWDAERQAIRRVQELREELERVRREAEEAERSYDLNRAAELRYGRLRELERRLTAEEEQLAAKQGEHRLLREVVTEEEIAEIVAVWTGIPVARLRETERDKLLRLDEILRERVVGQDVAVALVADAIIRARSGIRDLRRPIGSFVFLGPTGVGKTELARTLAAALFDTEESMIRLDMSEYQERHTVSRLVGAPPGYVGYEEGGQLTEAVRRKPYSVVLFDEIEKAHTDVFNVLLQVLDDGRVTDAQGHRVDFRNTVIIMTSNIGSEYLLDGLDTEGRIRPEAETRVMAELRGHFRPEFLNRIDDIILFRPLSLPQLEKIVDLQVDDLRRRLAERRITLELTGAGRRHIAQAGFDPVYGARPLRRYISHEVETRIGRALLRGEVSEGGVVQVDAHDGELAVSYQAADAQHGLAA</sequence>
<feature type="domain" description="Clp R" evidence="13">
    <location>
        <begin position="3"/>
        <end position="151"/>
    </location>
</feature>
<reference evidence="15" key="1">
    <citation type="submission" date="2016-02" db="EMBL/GenBank/DDBJ databases">
        <authorList>
            <person name="Wibberg D."/>
        </authorList>
    </citation>
    <scope>NUCLEOTIDE SEQUENCE [LARGE SCALE GENOMIC DNA]</scope>
</reference>
<dbReference type="InterPro" id="IPR003593">
    <property type="entry name" value="AAA+_ATPase"/>
</dbReference>
<evidence type="ECO:0000256" key="2">
    <source>
        <dbReference type="ARBA" id="ARBA00008675"/>
    </source>
</evidence>
<evidence type="ECO:0000256" key="6">
    <source>
        <dbReference type="ARBA" id="ARBA00023016"/>
    </source>
</evidence>
<dbReference type="InterPro" id="IPR017730">
    <property type="entry name" value="Chaperonin_ClpB"/>
</dbReference>
<dbReference type="CDD" id="cd19499">
    <property type="entry name" value="RecA-like_ClpB_Hsp104-like"/>
    <property type="match status" value="1"/>
</dbReference>
<feature type="coiled-coil region" evidence="12">
    <location>
        <begin position="87"/>
        <end position="114"/>
    </location>
</feature>
<evidence type="ECO:0000256" key="5">
    <source>
        <dbReference type="ARBA" id="ARBA00022840"/>
    </source>
</evidence>
<dbReference type="SMART" id="SM01086">
    <property type="entry name" value="ClpB_D2-small"/>
    <property type="match status" value="1"/>
</dbReference>
<keyword evidence="8 11" id="KW-0143">Chaperone</keyword>
<keyword evidence="5 11" id="KW-0067">ATP-binding</keyword>
<dbReference type="FunFam" id="3.40.50.300:FF:000010">
    <property type="entry name" value="Chaperone clpB 1, putative"/>
    <property type="match status" value="1"/>
</dbReference>
<dbReference type="GO" id="GO:0034605">
    <property type="term" value="P:cellular response to heat"/>
    <property type="evidence" value="ECO:0007669"/>
    <property type="project" value="TreeGrafter"/>
</dbReference>
<dbReference type="PANTHER" id="PTHR11638:SF18">
    <property type="entry name" value="HEAT SHOCK PROTEIN 104"/>
    <property type="match status" value="1"/>
</dbReference>
<dbReference type="Gene3D" id="1.10.8.60">
    <property type="match status" value="1"/>
</dbReference>
<dbReference type="NCBIfam" id="TIGR03346">
    <property type="entry name" value="chaperone_ClpB"/>
    <property type="match status" value="1"/>
</dbReference>
<comment type="similarity">
    <text evidence="2 11">Belongs to the ClpA/ClpB family.</text>
</comment>
<comment type="subcellular location">
    <subcellularLocation>
        <location evidence="1 12">Cytoplasm</location>
    </subcellularLocation>
</comment>
<dbReference type="PANTHER" id="PTHR11638">
    <property type="entry name" value="ATP-DEPENDENT CLP PROTEASE"/>
    <property type="match status" value="1"/>
</dbReference>
<evidence type="ECO:0000313" key="15">
    <source>
        <dbReference type="Proteomes" id="UP000199013"/>
    </source>
</evidence>